<organism evidence="1">
    <name type="scientific">Tanacetum cinerariifolium</name>
    <name type="common">Dalmatian daisy</name>
    <name type="synonym">Chrysanthemum cinerariifolium</name>
    <dbReference type="NCBI Taxonomy" id="118510"/>
    <lineage>
        <taxon>Eukaryota</taxon>
        <taxon>Viridiplantae</taxon>
        <taxon>Streptophyta</taxon>
        <taxon>Embryophyta</taxon>
        <taxon>Tracheophyta</taxon>
        <taxon>Spermatophyta</taxon>
        <taxon>Magnoliopsida</taxon>
        <taxon>eudicotyledons</taxon>
        <taxon>Gunneridae</taxon>
        <taxon>Pentapetalae</taxon>
        <taxon>asterids</taxon>
        <taxon>campanulids</taxon>
        <taxon>Asterales</taxon>
        <taxon>Asteraceae</taxon>
        <taxon>Asteroideae</taxon>
        <taxon>Anthemideae</taxon>
        <taxon>Anthemidinae</taxon>
        <taxon>Tanacetum</taxon>
    </lineage>
</organism>
<sequence length="63" mass="7059">MGDVGFSRSFGMLEQGEEDPMIKLLHASMEPLSVFGHFPWMLNLITKTSVGAKPLIEHIEWTA</sequence>
<name>A0A699X7K4_TANCI</name>
<accession>A0A699X7K4</accession>
<reference evidence="1" key="1">
    <citation type="journal article" date="2019" name="Sci. Rep.">
        <title>Draft genome of Tanacetum cinerariifolium, the natural source of mosquito coil.</title>
        <authorList>
            <person name="Yamashiro T."/>
            <person name="Shiraishi A."/>
            <person name="Satake H."/>
            <person name="Nakayama K."/>
        </authorList>
    </citation>
    <scope>NUCLEOTIDE SEQUENCE</scope>
</reference>
<protein>
    <submittedName>
        <fullName evidence="1">Uncharacterized protein</fullName>
    </submittedName>
</protein>
<dbReference type="EMBL" id="BKCJ011821441">
    <property type="protein sequence ID" value="GFD55765.1"/>
    <property type="molecule type" value="Genomic_DNA"/>
</dbReference>
<proteinExistence type="predicted"/>
<dbReference type="AlphaFoldDB" id="A0A699X7K4"/>
<comment type="caution">
    <text evidence="1">The sequence shown here is derived from an EMBL/GenBank/DDBJ whole genome shotgun (WGS) entry which is preliminary data.</text>
</comment>
<evidence type="ECO:0000313" key="1">
    <source>
        <dbReference type="EMBL" id="GFD55765.1"/>
    </source>
</evidence>
<feature type="non-terminal residue" evidence="1">
    <location>
        <position position="63"/>
    </location>
</feature>
<gene>
    <name evidence="1" type="ORF">Tci_927734</name>
</gene>